<dbReference type="SUPFAM" id="SSF53474">
    <property type="entry name" value="alpha/beta-Hydrolases"/>
    <property type="match status" value="1"/>
</dbReference>
<dbReference type="AlphaFoldDB" id="A0A485LPE0"/>
<organism evidence="3 4">
    <name type="scientific">Aphanomyces stellatus</name>
    <dbReference type="NCBI Taxonomy" id="120398"/>
    <lineage>
        <taxon>Eukaryota</taxon>
        <taxon>Sar</taxon>
        <taxon>Stramenopiles</taxon>
        <taxon>Oomycota</taxon>
        <taxon>Saprolegniomycetes</taxon>
        <taxon>Saprolegniales</taxon>
        <taxon>Verrucalvaceae</taxon>
        <taxon>Aphanomyces</taxon>
    </lineage>
</organism>
<gene>
    <name evidence="3" type="primary">Aste57867_23775</name>
    <name evidence="2" type="ORF">As57867_023702</name>
    <name evidence="3" type="ORF">ASTE57867_23775</name>
</gene>
<dbReference type="Proteomes" id="UP000332933">
    <property type="component" value="Unassembled WGS sequence"/>
</dbReference>
<reference evidence="2" key="2">
    <citation type="submission" date="2019-06" db="EMBL/GenBank/DDBJ databases">
        <title>Genomics analysis of Aphanomyces spp. identifies a new class of oomycete effector associated with host adaptation.</title>
        <authorList>
            <person name="Gaulin E."/>
        </authorList>
    </citation>
    <scope>NUCLEOTIDE SEQUENCE</scope>
    <source>
        <strain evidence="2">CBS 578.67</strain>
    </source>
</reference>
<proteinExistence type="predicted"/>
<sequence length="362" mass="39985">MGGRDDEPLTAFEFNMALALCDLSYETNKTGKTYSEFKQSVLTMHVKMLKELGVNPKTYSQTPYISFCDNKIRVIVTNHGAVAFVCITGTNSLDQQAENLALHAHPIVPRGEANAPTMYVNDATELGLVQFVHALFGLDELDKVVLCGHSRGGSVAHVVHYHLISNPNFCIDKKKEITSVAFGSTPFLRSQNPIKQLGPDQKNVDKRFLTYVAELDVVPALFSAPVKAKIVAQVKANHATAITLLRKAVGFDAGFALERAVDVLDGTLGLYLYYGSWTKLSQELVTVLDRDGDAHDVLTNVQSPMPEPDVDFNSNKFVDAFDLDLVKQRHSMKDTYKPHMYRAATVPTPSVDVTLLVHRHVP</sequence>
<dbReference type="InterPro" id="IPR002921">
    <property type="entry name" value="Fungal_lipase-type"/>
</dbReference>
<accession>A0A485LPE0</accession>
<name>A0A485LPE0_9STRA</name>
<dbReference type="Gene3D" id="3.40.50.1820">
    <property type="entry name" value="alpha/beta hydrolase"/>
    <property type="match status" value="1"/>
</dbReference>
<protein>
    <submittedName>
        <fullName evidence="3">Aste57867_23775 protein</fullName>
    </submittedName>
</protein>
<dbReference type="Pfam" id="PF01764">
    <property type="entry name" value="Lipase_3"/>
    <property type="match status" value="1"/>
</dbReference>
<dbReference type="OrthoDB" id="78843at2759"/>
<evidence type="ECO:0000313" key="4">
    <source>
        <dbReference type="Proteomes" id="UP000332933"/>
    </source>
</evidence>
<evidence type="ECO:0000313" key="2">
    <source>
        <dbReference type="EMBL" id="KAF0684249.1"/>
    </source>
</evidence>
<feature type="domain" description="Fungal lipase-type" evidence="1">
    <location>
        <begin position="85"/>
        <end position="222"/>
    </location>
</feature>
<keyword evidence="4" id="KW-1185">Reference proteome</keyword>
<dbReference type="EMBL" id="CAADRA010007331">
    <property type="protein sequence ID" value="VFU00420.1"/>
    <property type="molecule type" value="Genomic_DNA"/>
</dbReference>
<dbReference type="GO" id="GO:0006629">
    <property type="term" value="P:lipid metabolic process"/>
    <property type="evidence" value="ECO:0007669"/>
    <property type="project" value="InterPro"/>
</dbReference>
<evidence type="ECO:0000313" key="3">
    <source>
        <dbReference type="EMBL" id="VFU00420.1"/>
    </source>
</evidence>
<dbReference type="EMBL" id="VJMH01007305">
    <property type="protein sequence ID" value="KAF0684249.1"/>
    <property type="molecule type" value="Genomic_DNA"/>
</dbReference>
<dbReference type="InterPro" id="IPR029058">
    <property type="entry name" value="AB_hydrolase_fold"/>
</dbReference>
<reference evidence="3 4" key="1">
    <citation type="submission" date="2019-03" db="EMBL/GenBank/DDBJ databases">
        <authorList>
            <person name="Gaulin E."/>
            <person name="Dumas B."/>
        </authorList>
    </citation>
    <scope>NUCLEOTIDE SEQUENCE [LARGE SCALE GENOMIC DNA]</scope>
    <source>
        <strain evidence="3">CBS 568.67</strain>
    </source>
</reference>
<evidence type="ECO:0000259" key="1">
    <source>
        <dbReference type="Pfam" id="PF01764"/>
    </source>
</evidence>